<evidence type="ECO:0000313" key="2">
    <source>
        <dbReference type="Proteomes" id="UP000008068"/>
    </source>
</evidence>
<dbReference type="PANTHER" id="PTHR22743">
    <property type="entry name" value="MEPRIN/TRAF-LIKE MATH FAMILY-C.ELEGANS"/>
    <property type="match status" value="1"/>
</dbReference>
<reference evidence="2" key="1">
    <citation type="submission" date="2011-07" db="EMBL/GenBank/DDBJ databases">
        <authorList>
            <consortium name="Caenorhabditis brenneri Sequencing and Analysis Consortium"/>
            <person name="Wilson R.K."/>
        </authorList>
    </citation>
    <scope>NUCLEOTIDE SEQUENCE [LARGE SCALE GENOMIC DNA]</scope>
    <source>
        <strain evidence="2">PB2801</strain>
    </source>
</reference>
<sequence length="367" mass="42741">MISYSKGLWVRVPKSFIPEDFVMCLQITHGVRPQLTAEEFRSIAKIAFHFGFSNTVRYCEEQLIKINEQPNLIIKNFKMAVNFNMERYMIHLLIHIVSAKQLINILSKLDLEGMSSESMKDQDNMFDFIIRRGSYLYGHKQIVKFHSKKISDSNKDWIRVPNSITDDDFVICLQITHGARPHMTVGELEIVLKTAFHFGFSSTVRYCEQQLIEMDAQIKVKLTRKIKLAVKFNMERYLKISDLHKGWVRVPKSFNPGDFVMCLQITHGVRPQLSAGELERIIGFASHFGFTNAIRYCEGRLIEMKKQPELKMRNFKMAVKYNMKRYMIHLLIHIKSAKQLVNILSKLNLEEMSSESMKAFAAKIFSL</sequence>
<protein>
    <recommendedName>
        <fullName evidence="3">BTB domain-containing protein</fullName>
    </recommendedName>
</protein>
<gene>
    <name evidence="1" type="ORF">CAEBREN_17423</name>
</gene>
<name>G0ND22_CAEBE</name>
<dbReference type="InParanoid" id="G0ND22"/>
<dbReference type="InterPro" id="IPR052664">
    <property type="entry name" value="BTB-MATH_domain_protein"/>
</dbReference>
<dbReference type="Proteomes" id="UP000008068">
    <property type="component" value="Unassembled WGS sequence"/>
</dbReference>
<evidence type="ECO:0000313" key="1">
    <source>
        <dbReference type="EMBL" id="EGT57771.1"/>
    </source>
</evidence>
<accession>G0ND22</accession>
<dbReference type="HOGENOM" id="CLU_754843_0_0_1"/>
<dbReference type="PANTHER" id="PTHR22743:SF165">
    <property type="entry name" value="BTB AND MATH DOMAIN CONTAINING-RELATED"/>
    <property type="match status" value="1"/>
</dbReference>
<organism evidence="2">
    <name type="scientific">Caenorhabditis brenneri</name>
    <name type="common">Nematode worm</name>
    <dbReference type="NCBI Taxonomy" id="135651"/>
    <lineage>
        <taxon>Eukaryota</taxon>
        <taxon>Metazoa</taxon>
        <taxon>Ecdysozoa</taxon>
        <taxon>Nematoda</taxon>
        <taxon>Chromadorea</taxon>
        <taxon>Rhabditida</taxon>
        <taxon>Rhabditina</taxon>
        <taxon>Rhabditomorpha</taxon>
        <taxon>Rhabditoidea</taxon>
        <taxon>Rhabditidae</taxon>
        <taxon>Peloderinae</taxon>
        <taxon>Caenorhabditis</taxon>
    </lineage>
</organism>
<proteinExistence type="predicted"/>
<dbReference type="EMBL" id="GL379865">
    <property type="protein sequence ID" value="EGT57771.1"/>
    <property type="molecule type" value="Genomic_DNA"/>
</dbReference>
<dbReference type="AlphaFoldDB" id="G0ND22"/>
<keyword evidence="2" id="KW-1185">Reference proteome</keyword>
<evidence type="ECO:0008006" key="3">
    <source>
        <dbReference type="Google" id="ProtNLM"/>
    </source>
</evidence>